<comment type="function">
    <text evidence="5">Subunit of the V1 complex of vacuolar(H+)-ATPase (V-ATPase), a multisubunit enzyme composed of a peripheral complex (V1) that hydrolyzes ATP and a membrane integral complex (V0) that translocates protons. V-ATPase is responsible for acidifying and maintaining the pH of intracellular compartments and in some cell types, is targeted to the plasma membrane, where it is responsible for acidifying the extracellular environment.</text>
</comment>
<keyword evidence="3 5" id="KW-0375">Hydrogen ion transport</keyword>
<evidence type="ECO:0000313" key="7">
    <source>
        <dbReference type="EMBL" id="CDS13872.1"/>
    </source>
</evidence>
<dbReference type="InterPro" id="IPR005124">
    <property type="entry name" value="V-ATPase_G"/>
</dbReference>
<dbReference type="Gene3D" id="1.20.5.2950">
    <property type="match status" value="1"/>
</dbReference>
<evidence type="ECO:0000256" key="2">
    <source>
        <dbReference type="ARBA" id="ARBA00022448"/>
    </source>
</evidence>
<keyword evidence="4 5" id="KW-0406">Ion transport</keyword>
<keyword evidence="6" id="KW-0175">Coiled coil</keyword>
<protein>
    <recommendedName>
        <fullName evidence="5">V-type proton ATPase subunit G</fullName>
    </recommendedName>
</protein>
<evidence type="ECO:0000256" key="6">
    <source>
        <dbReference type="SAM" id="Coils"/>
    </source>
</evidence>
<reference evidence="7" key="1">
    <citation type="journal article" date="2014" name="Genome Announc.">
        <title>De novo whole-genome sequence and genome annotation of Lichtheimia ramosa.</title>
        <authorList>
            <person name="Linde J."/>
            <person name="Schwartze V."/>
            <person name="Binder U."/>
            <person name="Lass-Florl C."/>
            <person name="Voigt K."/>
            <person name="Horn F."/>
        </authorList>
    </citation>
    <scope>NUCLEOTIDE SEQUENCE</scope>
    <source>
        <strain evidence="7">JMRC FSU:6197</strain>
    </source>
</reference>
<dbReference type="OrthoDB" id="250802at2759"/>
<evidence type="ECO:0000256" key="3">
    <source>
        <dbReference type="ARBA" id="ARBA00022781"/>
    </source>
</evidence>
<dbReference type="GO" id="GO:0000221">
    <property type="term" value="C:vacuolar proton-transporting V-type ATPase, V1 domain"/>
    <property type="evidence" value="ECO:0007669"/>
    <property type="project" value="TreeGrafter"/>
</dbReference>
<evidence type="ECO:0000256" key="4">
    <source>
        <dbReference type="ARBA" id="ARBA00023065"/>
    </source>
</evidence>
<dbReference type="SUPFAM" id="SSF81573">
    <property type="entry name" value="F1F0 ATP synthase subunit B, membrane domain"/>
    <property type="match status" value="1"/>
</dbReference>
<dbReference type="InterPro" id="IPR028987">
    <property type="entry name" value="ATP_synth_B-like_membr_sf"/>
</dbReference>
<comment type="similarity">
    <text evidence="1 5">Belongs to the V-ATPase G subunit family.</text>
</comment>
<dbReference type="PANTHER" id="PTHR12713">
    <property type="entry name" value="VACUOLAR ATP SYNTHASE SUBUNIT G"/>
    <property type="match status" value="1"/>
</dbReference>
<dbReference type="GO" id="GO:0016887">
    <property type="term" value="F:ATP hydrolysis activity"/>
    <property type="evidence" value="ECO:0007669"/>
    <property type="project" value="TreeGrafter"/>
</dbReference>
<gene>
    <name evidence="7" type="ORF">LRAMOSA06046</name>
</gene>
<dbReference type="NCBIfam" id="TIGR01147">
    <property type="entry name" value="V_ATP_synt_G"/>
    <property type="match status" value="1"/>
</dbReference>
<proteinExistence type="inferred from homology"/>
<organism evidence="7">
    <name type="scientific">Lichtheimia ramosa</name>
    <dbReference type="NCBI Taxonomy" id="688394"/>
    <lineage>
        <taxon>Eukaryota</taxon>
        <taxon>Fungi</taxon>
        <taxon>Fungi incertae sedis</taxon>
        <taxon>Mucoromycota</taxon>
        <taxon>Mucoromycotina</taxon>
        <taxon>Mucoromycetes</taxon>
        <taxon>Mucorales</taxon>
        <taxon>Lichtheimiaceae</taxon>
        <taxon>Lichtheimia</taxon>
    </lineage>
</organism>
<evidence type="ECO:0000256" key="1">
    <source>
        <dbReference type="ARBA" id="ARBA00010066"/>
    </source>
</evidence>
<evidence type="ECO:0000256" key="5">
    <source>
        <dbReference type="RuleBase" id="RU364019"/>
    </source>
</evidence>
<comment type="subunit">
    <text evidence="5">V-ATPase is a heteromultimeric enzyme made up of two complexes: the ATP-hydrolytic V1 complex and the proton translocation V0 complex.</text>
</comment>
<dbReference type="FunFam" id="1.20.5.2950:FF:000001">
    <property type="entry name" value="V-type proton ATPase subunit G"/>
    <property type="match status" value="1"/>
</dbReference>
<dbReference type="GO" id="GO:0046961">
    <property type="term" value="F:proton-transporting ATPase activity, rotational mechanism"/>
    <property type="evidence" value="ECO:0007669"/>
    <property type="project" value="InterPro"/>
</dbReference>
<name>A0A077X4C8_9FUNG</name>
<dbReference type="PANTHER" id="PTHR12713:SF11">
    <property type="entry name" value="V-TYPE PROTON ATPASE SUBUNIT G"/>
    <property type="match status" value="1"/>
</dbReference>
<keyword evidence="2 5" id="KW-0813">Transport</keyword>
<accession>A0A077X4C8</accession>
<dbReference type="EMBL" id="LK023385">
    <property type="protein sequence ID" value="CDS13872.1"/>
    <property type="molecule type" value="Genomic_DNA"/>
</dbReference>
<dbReference type="AlphaFoldDB" id="A0A077X4C8"/>
<sequence>MSASSSQGINTLLEAEREAAKIVQKAKQYRIQRLKDARSEATKEIEELKAQKNQEYQNFVAQHSGASDANLSVVDQETEVKISEIQNAFANNKDKAVEKMLDAIVNVQAKPHINARV</sequence>
<feature type="coiled-coil region" evidence="6">
    <location>
        <begin position="12"/>
        <end position="58"/>
    </location>
</feature>
<dbReference type="Pfam" id="PF03179">
    <property type="entry name" value="V-ATPase_G"/>
    <property type="match status" value="1"/>
</dbReference>